<organism evidence="1">
    <name type="scientific">Rhizophora mucronata</name>
    <name type="common">Asiatic mangrove</name>
    <dbReference type="NCBI Taxonomy" id="61149"/>
    <lineage>
        <taxon>Eukaryota</taxon>
        <taxon>Viridiplantae</taxon>
        <taxon>Streptophyta</taxon>
        <taxon>Embryophyta</taxon>
        <taxon>Tracheophyta</taxon>
        <taxon>Spermatophyta</taxon>
        <taxon>Magnoliopsida</taxon>
        <taxon>eudicotyledons</taxon>
        <taxon>Gunneridae</taxon>
        <taxon>Pentapetalae</taxon>
        <taxon>rosids</taxon>
        <taxon>fabids</taxon>
        <taxon>Malpighiales</taxon>
        <taxon>Rhizophoraceae</taxon>
        <taxon>Rhizophora</taxon>
    </lineage>
</organism>
<name>A0A2P2PR23_RHIMU</name>
<sequence>MSLFRWNELSLVRANLIATNSADFSTEQHPARCFANFFETIHASTPFPVKYKVKITATVMKST</sequence>
<dbReference type="AlphaFoldDB" id="A0A2P2PR23"/>
<dbReference type="EMBL" id="GGEC01076694">
    <property type="protein sequence ID" value="MBX57178.1"/>
    <property type="molecule type" value="Transcribed_RNA"/>
</dbReference>
<reference evidence="1" key="1">
    <citation type="submission" date="2018-02" db="EMBL/GenBank/DDBJ databases">
        <title>Rhizophora mucronata_Transcriptome.</title>
        <authorList>
            <person name="Meera S.P."/>
            <person name="Sreeshan A."/>
            <person name="Augustine A."/>
        </authorList>
    </citation>
    <scope>NUCLEOTIDE SEQUENCE</scope>
    <source>
        <tissue evidence="1">Leaf</tissue>
    </source>
</reference>
<accession>A0A2P2PR23</accession>
<proteinExistence type="predicted"/>
<protein>
    <submittedName>
        <fullName evidence="1">Uncharacterized protein</fullName>
    </submittedName>
</protein>
<evidence type="ECO:0000313" key="1">
    <source>
        <dbReference type="EMBL" id="MBX57178.1"/>
    </source>
</evidence>